<organism evidence="2 3">
    <name type="scientific">Clostridium omnivorum</name>
    <dbReference type="NCBI Taxonomy" id="1604902"/>
    <lineage>
        <taxon>Bacteria</taxon>
        <taxon>Bacillati</taxon>
        <taxon>Bacillota</taxon>
        <taxon>Clostridia</taxon>
        <taxon>Eubacteriales</taxon>
        <taxon>Clostridiaceae</taxon>
        <taxon>Clostridium</taxon>
    </lineage>
</organism>
<dbReference type="RefSeq" id="WP_264851478.1">
    <property type="nucleotide sequence ID" value="NZ_BRXR01000001.1"/>
</dbReference>
<protein>
    <submittedName>
        <fullName evidence="2">Uncharacterized protein</fullName>
    </submittedName>
</protein>
<proteinExistence type="predicted"/>
<evidence type="ECO:0000256" key="1">
    <source>
        <dbReference type="SAM" id="MobiDB-lite"/>
    </source>
</evidence>
<evidence type="ECO:0000313" key="2">
    <source>
        <dbReference type="EMBL" id="GLC32169.1"/>
    </source>
</evidence>
<feature type="region of interest" description="Disordered" evidence="1">
    <location>
        <begin position="1"/>
        <end position="45"/>
    </location>
</feature>
<gene>
    <name evidence="2" type="ORF">bsdE14_35790</name>
</gene>
<accession>A0ABQ5NAP9</accession>
<feature type="compositionally biased region" description="Basic and acidic residues" evidence="1">
    <location>
        <begin position="7"/>
        <end position="17"/>
    </location>
</feature>
<keyword evidence="3" id="KW-1185">Reference proteome</keyword>
<dbReference type="EMBL" id="BRXR01000001">
    <property type="protein sequence ID" value="GLC32169.1"/>
    <property type="molecule type" value="Genomic_DNA"/>
</dbReference>
<reference evidence="2 3" key="1">
    <citation type="journal article" date="2024" name="Int. J. Syst. Evol. Microbiol.">
        <title>Clostridium omnivorum sp. nov., isolated from anoxic soil under the treatment of reductive soil disinfestation.</title>
        <authorList>
            <person name="Ueki A."/>
            <person name="Tonouchi A."/>
            <person name="Kaku N."/>
            <person name="Honma S."/>
            <person name="Ueki K."/>
        </authorList>
    </citation>
    <scope>NUCLEOTIDE SEQUENCE [LARGE SCALE GENOMIC DNA]</scope>
    <source>
        <strain evidence="2 3">E14</strain>
    </source>
</reference>
<name>A0ABQ5NAP9_9CLOT</name>
<comment type="caution">
    <text evidence="2">The sequence shown here is derived from an EMBL/GenBank/DDBJ whole genome shotgun (WGS) entry which is preliminary data.</text>
</comment>
<dbReference type="Proteomes" id="UP001208567">
    <property type="component" value="Unassembled WGS sequence"/>
</dbReference>
<evidence type="ECO:0000313" key="3">
    <source>
        <dbReference type="Proteomes" id="UP001208567"/>
    </source>
</evidence>
<sequence length="45" mass="5490">MTRRESKKYSKQRDNHRNKPAITNNDEMKKHQTKGLWQGTEFQNE</sequence>